<protein>
    <submittedName>
        <fullName evidence="3">Uncharacterized protein</fullName>
    </submittedName>
</protein>
<dbReference type="Proteomes" id="UP000011086">
    <property type="component" value="Unassembled WGS sequence"/>
</dbReference>
<keyword evidence="2" id="KW-1133">Transmembrane helix</keyword>
<feature type="transmembrane region" description="Helical" evidence="2">
    <location>
        <begin position="67"/>
        <end position="88"/>
    </location>
</feature>
<evidence type="ECO:0000256" key="1">
    <source>
        <dbReference type="SAM" id="MobiDB-lite"/>
    </source>
</evidence>
<dbReference type="PANTHER" id="PTHR38848">
    <property type="entry name" value="G-PROTEIN COUPLED RECEPTORS FAMILY 3 PROFILE DOMAIN-CONTAINING PROTEIN"/>
    <property type="match status" value="1"/>
</dbReference>
<feature type="region of interest" description="Disordered" evidence="1">
    <location>
        <begin position="191"/>
        <end position="218"/>
    </location>
</feature>
<accession>A0AA97PM71</accession>
<organism evidence="3">
    <name type="scientific">Pyricularia oryzae (strain Y34)</name>
    <name type="common">Rice blast fungus</name>
    <name type="synonym">Magnaporthe oryzae</name>
    <dbReference type="NCBI Taxonomy" id="1143189"/>
    <lineage>
        <taxon>Eukaryota</taxon>
        <taxon>Fungi</taxon>
        <taxon>Dikarya</taxon>
        <taxon>Ascomycota</taxon>
        <taxon>Pezizomycotina</taxon>
        <taxon>Sordariomycetes</taxon>
        <taxon>Sordariomycetidae</taxon>
        <taxon>Magnaporthales</taxon>
        <taxon>Pyriculariaceae</taxon>
        <taxon>Pyricularia</taxon>
    </lineage>
</organism>
<keyword evidence="2" id="KW-0472">Membrane</keyword>
<sequence>MSFTFVFGSSILQFGFGSELNYATCSAATFLCLGAYVATKVFIYLFLVDRVHIVRDSSKSRLRSKLYLVNSFGMMGVYIIIVILNFTFRITDYDSGMCVIGMKQPVMIPLITFDAFVNVYLTLLFLIPLLKLYSVKLTFARPMTVQLHSVSMPRTAPNIRLQRLAMRTFIGSCCTLVSSVTDKIRLTAAPTHPDSPLLGDRNTMGNGKRPRRIEKGGKQAIETQDGSHVRRDGLLGRDGRCVLGQGAGQVAELGAVAGGEIYQIRHGEVRSCEAR</sequence>
<proteinExistence type="predicted"/>
<evidence type="ECO:0000256" key="2">
    <source>
        <dbReference type="SAM" id="Phobius"/>
    </source>
</evidence>
<dbReference type="PANTHER" id="PTHR38848:SF3">
    <property type="entry name" value="G-PROTEIN COUPLED RECEPTORS FAMILY 3 PROFILE DOMAIN-CONTAINING PROTEIN"/>
    <property type="match status" value="1"/>
</dbReference>
<dbReference type="AlphaFoldDB" id="A0AA97PM71"/>
<name>A0AA97PM71_PYRO3</name>
<feature type="transmembrane region" description="Helical" evidence="2">
    <location>
        <begin position="108"/>
        <end position="133"/>
    </location>
</feature>
<keyword evidence="2" id="KW-0812">Transmembrane</keyword>
<reference evidence="3" key="1">
    <citation type="journal article" date="2012" name="PLoS Genet.">
        <title>Comparative analysis of the genomes of two field isolates of the rice blast fungus Magnaporthe oryzae.</title>
        <authorList>
            <person name="Xue M."/>
            <person name="Yang J."/>
            <person name="Li Z."/>
            <person name="Hu S."/>
            <person name="Yao N."/>
            <person name="Dean R.A."/>
            <person name="Zhao W."/>
            <person name="Shen M."/>
            <person name="Zhang H."/>
            <person name="Li C."/>
            <person name="Liu L."/>
            <person name="Cao L."/>
            <person name="Xu X."/>
            <person name="Xing Y."/>
            <person name="Hsiang T."/>
            <person name="Zhang Z."/>
            <person name="Xu J.R."/>
            <person name="Peng Y.L."/>
        </authorList>
    </citation>
    <scope>NUCLEOTIDE SEQUENCE</scope>
    <source>
        <strain evidence="3">Y34</strain>
    </source>
</reference>
<dbReference type="EMBL" id="JH793132">
    <property type="protein sequence ID" value="ELQ39694.1"/>
    <property type="molecule type" value="Genomic_DNA"/>
</dbReference>
<evidence type="ECO:0000313" key="3">
    <source>
        <dbReference type="EMBL" id="ELQ39694.1"/>
    </source>
</evidence>
<feature type="transmembrane region" description="Helical" evidence="2">
    <location>
        <begin position="27"/>
        <end position="47"/>
    </location>
</feature>
<gene>
    <name evidence="3" type="ORF">OOU_Y34scaffold00487g39</name>
</gene>